<dbReference type="AlphaFoldDB" id="A0A0F9L5P8"/>
<keyword evidence="1" id="KW-0472">Membrane</keyword>
<name>A0A0F9L5P8_9ZZZZ</name>
<evidence type="ECO:0000313" key="2">
    <source>
        <dbReference type="EMBL" id="KKM88943.1"/>
    </source>
</evidence>
<organism evidence="2">
    <name type="scientific">marine sediment metagenome</name>
    <dbReference type="NCBI Taxonomy" id="412755"/>
    <lineage>
        <taxon>unclassified sequences</taxon>
        <taxon>metagenomes</taxon>
        <taxon>ecological metagenomes</taxon>
    </lineage>
</organism>
<proteinExistence type="predicted"/>
<sequence>MKRFWMIWDCVTVAWLLVLSITFVGNFLVNYWGHGLPIAMFTFNDYGEAGVESIVFPMIIGVGVVTLIRMIRKVQWTRGVSRGETNVDASRE</sequence>
<feature type="transmembrane region" description="Helical" evidence="1">
    <location>
        <begin position="7"/>
        <end position="29"/>
    </location>
</feature>
<comment type="caution">
    <text evidence="2">The sequence shown here is derived from an EMBL/GenBank/DDBJ whole genome shotgun (WGS) entry which is preliminary data.</text>
</comment>
<dbReference type="EMBL" id="LAZR01006892">
    <property type="protein sequence ID" value="KKM88943.1"/>
    <property type="molecule type" value="Genomic_DNA"/>
</dbReference>
<feature type="transmembrane region" description="Helical" evidence="1">
    <location>
        <begin position="49"/>
        <end position="68"/>
    </location>
</feature>
<evidence type="ECO:0000256" key="1">
    <source>
        <dbReference type="SAM" id="Phobius"/>
    </source>
</evidence>
<gene>
    <name evidence="2" type="ORF">LCGC14_1253600</name>
</gene>
<keyword evidence="1" id="KW-0812">Transmembrane</keyword>
<accession>A0A0F9L5P8</accession>
<protein>
    <submittedName>
        <fullName evidence="2">Uncharacterized protein</fullName>
    </submittedName>
</protein>
<keyword evidence="1" id="KW-1133">Transmembrane helix</keyword>
<reference evidence="2" key="1">
    <citation type="journal article" date="2015" name="Nature">
        <title>Complex archaea that bridge the gap between prokaryotes and eukaryotes.</title>
        <authorList>
            <person name="Spang A."/>
            <person name="Saw J.H."/>
            <person name="Jorgensen S.L."/>
            <person name="Zaremba-Niedzwiedzka K."/>
            <person name="Martijn J."/>
            <person name="Lind A.E."/>
            <person name="van Eijk R."/>
            <person name="Schleper C."/>
            <person name="Guy L."/>
            <person name="Ettema T.J."/>
        </authorList>
    </citation>
    <scope>NUCLEOTIDE SEQUENCE</scope>
</reference>